<dbReference type="InterPro" id="IPR005624">
    <property type="entry name" value="PduO/GlcC-like"/>
</dbReference>
<dbReference type="PANTHER" id="PTHR34309">
    <property type="entry name" value="SLR1406 PROTEIN"/>
    <property type="match status" value="1"/>
</dbReference>
<organism evidence="1">
    <name type="scientific">mine drainage metagenome</name>
    <dbReference type="NCBI Taxonomy" id="410659"/>
    <lineage>
        <taxon>unclassified sequences</taxon>
        <taxon>metagenomes</taxon>
        <taxon>ecological metagenomes</taxon>
    </lineage>
</organism>
<dbReference type="Pfam" id="PF03928">
    <property type="entry name" value="HbpS-like"/>
    <property type="match status" value="1"/>
</dbReference>
<name>A0A1J5RIN9_9ZZZZ</name>
<comment type="caution">
    <text evidence="1">The sequence shown here is derived from an EMBL/GenBank/DDBJ whole genome shotgun (WGS) entry which is preliminary data.</text>
</comment>
<dbReference type="Gene3D" id="3.30.450.150">
    <property type="entry name" value="Haem-degrading domain"/>
    <property type="match status" value="1"/>
</dbReference>
<dbReference type="InterPro" id="IPR038084">
    <property type="entry name" value="PduO/GlcC-like_sf"/>
</dbReference>
<dbReference type="EMBL" id="MLJW01000157">
    <property type="protein sequence ID" value="OIQ95950.1"/>
    <property type="molecule type" value="Genomic_DNA"/>
</dbReference>
<dbReference type="AlphaFoldDB" id="A0A1J5RIN9"/>
<accession>A0A1J5RIN9</accession>
<gene>
    <name evidence="1" type="ORF">GALL_220830</name>
</gene>
<dbReference type="SUPFAM" id="SSF143744">
    <property type="entry name" value="GlcG-like"/>
    <property type="match status" value="1"/>
</dbReference>
<dbReference type="InterPro" id="IPR052517">
    <property type="entry name" value="GlcG_carb_metab_protein"/>
</dbReference>
<dbReference type="PANTHER" id="PTHR34309:SF10">
    <property type="entry name" value="SLR1406 PROTEIN"/>
    <property type="match status" value="1"/>
</dbReference>
<evidence type="ECO:0000313" key="1">
    <source>
        <dbReference type="EMBL" id="OIQ95950.1"/>
    </source>
</evidence>
<evidence type="ECO:0008006" key="2">
    <source>
        <dbReference type="Google" id="ProtNLM"/>
    </source>
</evidence>
<sequence>MSSPTLKQANAIIDGILTYGQEMKLKPLAVVVLDAGGNIVAAQREDNASMFRIDIALGKAWAAAAMSCSSRALGNRAKDNPGFFISLAATAKGRFLPQAGAVLIKDASGRILGSVGVSGGTGEQDEACCFRGIEVAGLMTDAA</sequence>
<proteinExistence type="predicted"/>
<reference evidence="1" key="1">
    <citation type="submission" date="2016-10" db="EMBL/GenBank/DDBJ databases">
        <title>Sequence of Gallionella enrichment culture.</title>
        <authorList>
            <person name="Poehlein A."/>
            <person name="Muehling M."/>
            <person name="Daniel R."/>
        </authorList>
    </citation>
    <scope>NUCLEOTIDE SEQUENCE</scope>
</reference>
<protein>
    <recommendedName>
        <fullName evidence="2">GlcG protein</fullName>
    </recommendedName>
</protein>